<proteinExistence type="predicted"/>
<dbReference type="RefSeq" id="WP_193917587.1">
    <property type="nucleotide sequence ID" value="NZ_JADEXS020000001.1"/>
</dbReference>
<protein>
    <submittedName>
        <fullName evidence="1">Uncharacterized protein</fullName>
    </submittedName>
</protein>
<gene>
    <name evidence="1" type="ORF">IQ276_15245</name>
</gene>
<dbReference type="AlphaFoldDB" id="A0A8J6ZLX4"/>
<accession>A0A8J6ZLX4</accession>
<evidence type="ECO:0000313" key="2">
    <source>
        <dbReference type="Proteomes" id="UP000622533"/>
    </source>
</evidence>
<dbReference type="EMBL" id="JADEXS010000189">
    <property type="protein sequence ID" value="MBE9023739.1"/>
    <property type="molecule type" value="Genomic_DNA"/>
</dbReference>
<dbReference type="Proteomes" id="UP000622533">
    <property type="component" value="Unassembled WGS sequence"/>
</dbReference>
<name>A0A8J6ZLX4_DESMC</name>
<evidence type="ECO:0000313" key="1">
    <source>
        <dbReference type="EMBL" id="MBE9023739.1"/>
    </source>
</evidence>
<comment type="caution">
    <text evidence="1">The sequence shown here is derived from an EMBL/GenBank/DDBJ whole genome shotgun (WGS) entry which is preliminary data.</text>
</comment>
<keyword evidence="2" id="KW-1185">Reference proteome</keyword>
<reference evidence="1" key="1">
    <citation type="submission" date="2020-10" db="EMBL/GenBank/DDBJ databases">
        <authorList>
            <person name="Castelo-Branco R."/>
            <person name="Eusebio N."/>
            <person name="Adriana R."/>
            <person name="Vieira A."/>
            <person name="Brugerolle De Fraissinette N."/>
            <person name="Rezende De Castro R."/>
            <person name="Schneider M.P."/>
            <person name="Vasconcelos V."/>
            <person name="Leao P.N."/>
        </authorList>
    </citation>
    <scope>NUCLEOTIDE SEQUENCE</scope>
    <source>
        <strain evidence="1">LEGE 12446</strain>
    </source>
</reference>
<organism evidence="1 2">
    <name type="scientific">Desmonostoc muscorum LEGE 12446</name>
    <dbReference type="NCBI Taxonomy" id="1828758"/>
    <lineage>
        <taxon>Bacteria</taxon>
        <taxon>Bacillati</taxon>
        <taxon>Cyanobacteriota</taxon>
        <taxon>Cyanophyceae</taxon>
        <taxon>Nostocales</taxon>
        <taxon>Nostocaceae</taxon>
        <taxon>Desmonostoc</taxon>
    </lineage>
</organism>
<sequence>MMNLTQPEEIITYIEQNFNRAQATGLNCLIFLSLREQTSVAYQHSEWGFDDIPEHIVAQCDSLEEDDLIELATEITTGLLDELVTNLREPETAQPVAVQAIEPNLTPSLLSDYSDYSTAID</sequence>